<dbReference type="PANTHER" id="PTHR11785:SF240">
    <property type="entry name" value="LD25378P"/>
    <property type="match status" value="1"/>
</dbReference>
<evidence type="ECO:0008006" key="11">
    <source>
        <dbReference type="Google" id="ProtNLM"/>
    </source>
</evidence>
<keyword evidence="4" id="KW-1003">Cell membrane</keyword>
<organism evidence="10">
    <name type="scientific">Scylla olivacea</name>
    <name type="common">Orange mud crab</name>
    <name type="synonym">Cancer olivacea</name>
    <dbReference type="NCBI Taxonomy" id="85551"/>
    <lineage>
        <taxon>Eukaryota</taxon>
        <taxon>Metazoa</taxon>
        <taxon>Ecdysozoa</taxon>
        <taxon>Arthropoda</taxon>
        <taxon>Crustacea</taxon>
        <taxon>Multicrustacea</taxon>
        <taxon>Malacostraca</taxon>
        <taxon>Eumalacostraca</taxon>
        <taxon>Eucarida</taxon>
        <taxon>Decapoda</taxon>
        <taxon>Pleocyemata</taxon>
        <taxon>Brachyura</taxon>
        <taxon>Eubrachyura</taxon>
        <taxon>Portunoidea</taxon>
        <taxon>Portunidae</taxon>
        <taxon>Portuninae</taxon>
        <taxon>Scylla</taxon>
    </lineage>
</organism>
<dbReference type="EMBL" id="GDRN01107604">
    <property type="protein sequence ID" value="JAI57400.1"/>
    <property type="molecule type" value="Transcribed_RNA"/>
</dbReference>
<feature type="transmembrane region" description="Helical" evidence="9">
    <location>
        <begin position="84"/>
        <end position="108"/>
    </location>
</feature>
<feature type="transmembrane region" description="Helical" evidence="9">
    <location>
        <begin position="432"/>
        <end position="453"/>
    </location>
</feature>
<evidence type="ECO:0000256" key="1">
    <source>
        <dbReference type="ARBA" id="ARBA00004651"/>
    </source>
</evidence>
<dbReference type="PIRSF" id="PIRSF006060">
    <property type="entry name" value="AA_transporter"/>
    <property type="match status" value="1"/>
</dbReference>
<feature type="transmembrane region" description="Helical" evidence="9">
    <location>
        <begin position="120"/>
        <end position="143"/>
    </location>
</feature>
<evidence type="ECO:0000256" key="5">
    <source>
        <dbReference type="ARBA" id="ARBA00022692"/>
    </source>
</evidence>
<evidence type="ECO:0000256" key="3">
    <source>
        <dbReference type="ARBA" id="ARBA00022448"/>
    </source>
</evidence>
<feature type="transmembrane region" description="Helical" evidence="9">
    <location>
        <begin position="459"/>
        <end position="476"/>
    </location>
</feature>
<feature type="transmembrane region" description="Helical" evidence="9">
    <location>
        <begin position="277"/>
        <end position="300"/>
    </location>
</feature>
<dbReference type="AlphaFoldDB" id="A0A0N7Z9Z2"/>
<feature type="transmembrane region" description="Helical" evidence="9">
    <location>
        <begin position="397"/>
        <end position="420"/>
    </location>
</feature>
<feature type="region of interest" description="Disordered" evidence="8">
    <location>
        <begin position="506"/>
        <end position="527"/>
    </location>
</feature>
<feature type="transmembrane region" description="Helical" evidence="9">
    <location>
        <begin position="52"/>
        <end position="72"/>
    </location>
</feature>
<name>A0A0N7Z9Z2_SCYOL</name>
<evidence type="ECO:0000256" key="2">
    <source>
        <dbReference type="ARBA" id="ARBA00007040"/>
    </source>
</evidence>
<evidence type="ECO:0000256" key="9">
    <source>
        <dbReference type="SAM" id="Phobius"/>
    </source>
</evidence>
<dbReference type="Gene3D" id="1.20.1740.10">
    <property type="entry name" value="Amino acid/polyamine transporter I"/>
    <property type="match status" value="1"/>
</dbReference>
<evidence type="ECO:0000256" key="8">
    <source>
        <dbReference type="SAM" id="MobiDB-lite"/>
    </source>
</evidence>
<dbReference type="InterPro" id="IPR050598">
    <property type="entry name" value="AminoAcid_Transporter"/>
</dbReference>
<dbReference type="GO" id="GO:0005886">
    <property type="term" value="C:plasma membrane"/>
    <property type="evidence" value="ECO:0007669"/>
    <property type="project" value="UniProtKB-SubCell"/>
</dbReference>
<accession>A0A0N7Z9Z2</accession>
<dbReference type="GO" id="GO:0015179">
    <property type="term" value="F:L-amino acid transmembrane transporter activity"/>
    <property type="evidence" value="ECO:0007669"/>
    <property type="project" value="TreeGrafter"/>
</dbReference>
<feature type="transmembrane region" description="Helical" evidence="9">
    <location>
        <begin position="320"/>
        <end position="352"/>
    </location>
</feature>
<feature type="transmembrane region" description="Helical" evidence="9">
    <location>
        <begin position="202"/>
        <end position="223"/>
    </location>
</feature>
<keyword evidence="6 9" id="KW-1133">Transmembrane helix</keyword>
<keyword evidence="3" id="KW-0813">Transport</keyword>
<comment type="subcellular location">
    <subcellularLocation>
        <location evidence="1">Cell membrane</location>
        <topology evidence="1">Multi-pass membrane protein</topology>
    </subcellularLocation>
</comment>
<evidence type="ECO:0000313" key="10">
    <source>
        <dbReference type="EMBL" id="JAI57400.1"/>
    </source>
</evidence>
<protein>
    <recommendedName>
        <fullName evidence="11">Amino acid permease/ SLC12A domain-containing protein</fullName>
    </recommendedName>
</protein>
<dbReference type="EMBL" id="GDRN01107606">
    <property type="protein sequence ID" value="JAI57399.1"/>
    <property type="molecule type" value="Transcribed_RNA"/>
</dbReference>
<keyword evidence="7 9" id="KW-0472">Membrane</keyword>
<evidence type="ECO:0000256" key="7">
    <source>
        <dbReference type="ARBA" id="ARBA00023136"/>
    </source>
</evidence>
<comment type="similarity">
    <text evidence="2">Belongs to the amino acid-polyamine-organocation (APC) superfamily. L-type amino acid transporter (LAT) (TC 2.A.3.8) family.</text>
</comment>
<dbReference type="FunFam" id="1.20.1740.10:FF:000003">
    <property type="entry name" value="Y+L amino acid transporter 1 isoform X1"/>
    <property type="match status" value="1"/>
</dbReference>
<proteinExistence type="inferred from homology"/>
<feature type="compositionally biased region" description="Basic and acidic residues" evidence="8">
    <location>
        <begin position="513"/>
        <end position="527"/>
    </location>
</feature>
<dbReference type="InterPro" id="IPR002293">
    <property type="entry name" value="AA/rel_permease1"/>
</dbReference>
<sequence length="527" mass="57751">MAPRRRDVNPTAPPEDYTACDVETLEDHNVTHATSKDNLIEEEGNFKLKKELGLMDGVGIIVGIIIGSGIFVSPKGVLQFSGSIGVALIVWAVSGILSLVGALCYAELGCLIPRSGGDYAYIYEVFGPIPAFLFLWVTLILILPTSNTVMALTFATYITKPAFPNCEEIPEIPTKLLAAVVICFLTWLNCANVKWAKTVQSVFTAGKVLALSLIISAGIYHLASGHTENYQKMFYNTNWSVTGISTAFYQGLFSFAGWNTLNFVVEELKEPYKTLPRAICISLPIVTVIYFLTNVAYFAVLDSDAILSSNAVALSFSSEVLGVVTYAMPLFVALSTFGSLNGLIFACSRLFFVGARDGHLPQVLALINTKNYTPVPALVFQGIMTLCMLSTSDTLVLINLVSFSESVFVFMSILALLWLRYKFPNKKRPIKVWLWVAVLFFIVSIFLVVFPVVERPVELGIAIGICLAGVPVYLLCIKLSRKSQKFCAFMGQVTSVCQLLCTGLPEEEDDEEKEKQRQEGSGGDGRE</sequence>
<evidence type="ECO:0000256" key="4">
    <source>
        <dbReference type="ARBA" id="ARBA00022475"/>
    </source>
</evidence>
<feature type="transmembrane region" description="Helical" evidence="9">
    <location>
        <begin position="172"/>
        <end position="190"/>
    </location>
</feature>
<feature type="transmembrane region" description="Helical" evidence="9">
    <location>
        <begin position="243"/>
        <end position="265"/>
    </location>
</feature>
<dbReference type="Pfam" id="PF13520">
    <property type="entry name" value="AA_permease_2"/>
    <property type="match status" value="1"/>
</dbReference>
<evidence type="ECO:0000256" key="6">
    <source>
        <dbReference type="ARBA" id="ARBA00022989"/>
    </source>
</evidence>
<keyword evidence="5 9" id="KW-0812">Transmembrane</keyword>
<reference evidence="10" key="1">
    <citation type="submission" date="2015-09" db="EMBL/GenBank/DDBJ databases">
        <title>Scylla olivacea transcriptome.</title>
        <authorList>
            <person name="Ikhwanuddin M."/>
        </authorList>
    </citation>
    <scope>NUCLEOTIDE SEQUENCE</scope>
</reference>
<dbReference type="PANTHER" id="PTHR11785">
    <property type="entry name" value="AMINO ACID TRANSPORTER"/>
    <property type="match status" value="1"/>
</dbReference>